<evidence type="ECO:0000256" key="4">
    <source>
        <dbReference type="ARBA" id="ARBA00023125"/>
    </source>
</evidence>
<dbReference type="Pfam" id="PF00392">
    <property type="entry name" value="GntR"/>
    <property type="match status" value="1"/>
</dbReference>
<comment type="caution">
    <text evidence="7">The sequence shown here is derived from an EMBL/GenBank/DDBJ whole genome shotgun (WGS) entry which is preliminary data.</text>
</comment>
<dbReference type="GO" id="GO:0003677">
    <property type="term" value="F:DNA binding"/>
    <property type="evidence" value="ECO:0007669"/>
    <property type="project" value="UniProtKB-KW"/>
</dbReference>
<dbReference type="InterPro" id="IPR000524">
    <property type="entry name" value="Tscrpt_reg_HTH_GntR"/>
</dbReference>
<keyword evidence="8" id="KW-1185">Reference proteome</keyword>
<sequence length="490" mass="51612">MVTPTGAIGAHALARRLGAWRPTGPRPLYLALADGLRVLLLDGRVPVGTAVPSERALADALEVSRTTVAGAYAVLRDGGHLQSRQGARSVLVLPVDVPAEPFDNGSEADRHRLNIAAPSAPDQVVHEAYRYALDAAPAYLTGPGVYPQGLRGLAETVARRYVDRGLPTRPEQILVTAGAQHGLRVVLDTLVAAGERVVVESPTYSGTLQAISRARARAVALPLDAEHGWDLDHLESILRLQRPRLVCLIVDFHNPTGLLLDIAGRIRLGELSARYGVPIVIDETLVELGLDRDAPPPVASFAPPGAQIITLGSTSKTVWSGLRVGWIRTATPPDAFAVARYDLGVSGAVMDQLAAAYALERLGEFLPDRLASLRTSRAVAREAIDDALPGATTIPGVGGLCLWVRLPRPAATATAAAAADLGVRLTPGSGFTVVGGLDRFIRIPYTLPVVELRAAVDLVGQAYRRVVGDAGTSSRAGSEVPDGLATRLVV</sequence>
<evidence type="ECO:0000256" key="2">
    <source>
        <dbReference type="ARBA" id="ARBA00022898"/>
    </source>
</evidence>
<dbReference type="PANTHER" id="PTHR46577:SF1">
    <property type="entry name" value="HTH-TYPE TRANSCRIPTIONAL REGULATORY PROTEIN GABR"/>
    <property type="match status" value="1"/>
</dbReference>
<protein>
    <submittedName>
        <fullName evidence="7">DNA-binding transcriptional MocR family regulator</fullName>
    </submittedName>
</protein>
<evidence type="ECO:0000256" key="5">
    <source>
        <dbReference type="ARBA" id="ARBA00023163"/>
    </source>
</evidence>
<organism evidence="7 8">
    <name type="scientific">Gordonia humi</name>
    <dbReference type="NCBI Taxonomy" id="686429"/>
    <lineage>
        <taxon>Bacteria</taxon>
        <taxon>Bacillati</taxon>
        <taxon>Actinomycetota</taxon>
        <taxon>Actinomycetes</taxon>
        <taxon>Mycobacteriales</taxon>
        <taxon>Gordoniaceae</taxon>
        <taxon>Gordonia</taxon>
    </lineage>
</organism>
<dbReference type="PANTHER" id="PTHR46577">
    <property type="entry name" value="HTH-TYPE TRANSCRIPTIONAL REGULATORY PROTEIN GABR"/>
    <property type="match status" value="1"/>
</dbReference>
<dbReference type="InterPro" id="IPR015424">
    <property type="entry name" value="PyrdxlP-dep_Trfase"/>
</dbReference>
<evidence type="ECO:0000313" key="8">
    <source>
        <dbReference type="Proteomes" id="UP000551501"/>
    </source>
</evidence>
<proteinExistence type="inferred from homology"/>
<dbReference type="CDD" id="cd07377">
    <property type="entry name" value="WHTH_GntR"/>
    <property type="match status" value="1"/>
</dbReference>
<dbReference type="PROSITE" id="PS50949">
    <property type="entry name" value="HTH_GNTR"/>
    <property type="match status" value="1"/>
</dbReference>
<dbReference type="InterPro" id="IPR036388">
    <property type="entry name" value="WH-like_DNA-bd_sf"/>
</dbReference>
<dbReference type="SMART" id="SM00345">
    <property type="entry name" value="HTH_GNTR"/>
    <property type="match status" value="1"/>
</dbReference>
<evidence type="ECO:0000259" key="6">
    <source>
        <dbReference type="PROSITE" id="PS50949"/>
    </source>
</evidence>
<comment type="similarity">
    <text evidence="1">In the C-terminal section; belongs to the class-I pyridoxal-phosphate-dependent aminotransferase family.</text>
</comment>
<dbReference type="InterPro" id="IPR015421">
    <property type="entry name" value="PyrdxlP-dep_Trfase_major"/>
</dbReference>
<accession>A0A840EXJ3</accession>
<dbReference type="GO" id="GO:0030170">
    <property type="term" value="F:pyridoxal phosphate binding"/>
    <property type="evidence" value="ECO:0007669"/>
    <property type="project" value="InterPro"/>
</dbReference>
<dbReference type="RefSeq" id="WP_183370147.1">
    <property type="nucleotide sequence ID" value="NZ_BAABHL010000050.1"/>
</dbReference>
<name>A0A840EXJ3_9ACTN</name>
<dbReference type="AlphaFoldDB" id="A0A840EXJ3"/>
<dbReference type="SUPFAM" id="SSF46785">
    <property type="entry name" value="Winged helix' DNA-binding domain"/>
    <property type="match status" value="1"/>
</dbReference>
<dbReference type="Pfam" id="PF00155">
    <property type="entry name" value="Aminotran_1_2"/>
    <property type="match status" value="1"/>
</dbReference>
<reference evidence="7 8" key="1">
    <citation type="submission" date="2020-08" db="EMBL/GenBank/DDBJ databases">
        <title>Sequencing the genomes of 1000 actinobacteria strains.</title>
        <authorList>
            <person name="Klenk H.-P."/>
        </authorList>
    </citation>
    <scope>NUCLEOTIDE SEQUENCE [LARGE SCALE GENOMIC DNA]</scope>
    <source>
        <strain evidence="7 8">DSM 45298</strain>
    </source>
</reference>
<dbReference type="Gene3D" id="3.40.640.10">
    <property type="entry name" value="Type I PLP-dependent aspartate aminotransferase-like (Major domain)"/>
    <property type="match status" value="1"/>
</dbReference>
<evidence type="ECO:0000256" key="3">
    <source>
        <dbReference type="ARBA" id="ARBA00023015"/>
    </source>
</evidence>
<keyword evidence="3" id="KW-0805">Transcription regulation</keyword>
<keyword evidence="4 7" id="KW-0238">DNA-binding</keyword>
<keyword evidence="2" id="KW-0663">Pyridoxal phosphate</keyword>
<gene>
    <name evidence="7" type="ORF">BKA16_001596</name>
</gene>
<dbReference type="InterPro" id="IPR036390">
    <property type="entry name" value="WH_DNA-bd_sf"/>
</dbReference>
<keyword evidence="5" id="KW-0804">Transcription</keyword>
<dbReference type="InterPro" id="IPR051446">
    <property type="entry name" value="HTH_trans_reg/aminotransferase"/>
</dbReference>
<dbReference type="Gene3D" id="1.10.10.10">
    <property type="entry name" value="Winged helix-like DNA-binding domain superfamily/Winged helix DNA-binding domain"/>
    <property type="match status" value="1"/>
</dbReference>
<feature type="domain" description="HTH gntR-type" evidence="6">
    <location>
        <begin position="26"/>
        <end position="95"/>
    </location>
</feature>
<dbReference type="Proteomes" id="UP000551501">
    <property type="component" value="Unassembled WGS sequence"/>
</dbReference>
<evidence type="ECO:0000256" key="1">
    <source>
        <dbReference type="ARBA" id="ARBA00005384"/>
    </source>
</evidence>
<dbReference type="InterPro" id="IPR004839">
    <property type="entry name" value="Aminotransferase_I/II_large"/>
</dbReference>
<dbReference type="EMBL" id="JACIFP010000001">
    <property type="protein sequence ID" value="MBB4135044.1"/>
    <property type="molecule type" value="Genomic_DNA"/>
</dbReference>
<evidence type="ECO:0000313" key="7">
    <source>
        <dbReference type="EMBL" id="MBB4135044.1"/>
    </source>
</evidence>
<dbReference type="CDD" id="cd00609">
    <property type="entry name" value="AAT_like"/>
    <property type="match status" value="1"/>
</dbReference>
<dbReference type="SUPFAM" id="SSF53383">
    <property type="entry name" value="PLP-dependent transferases"/>
    <property type="match status" value="1"/>
</dbReference>
<dbReference type="GO" id="GO:0003700">
    <property type="term" value="F:DNA-binding transcription factor activity"/>
    <property type="evidence" value="ECO:0007669"/>
    <property type="project" value="InterPro"/>
</dbReference>